<name>A0A0H2RM94_9AGAM</name>
<dbReference type="InParanoid" id="A0A0H2RM94"/>
<keyword evidence="7" id="KW-1185">Reference proteome</keyword>
<dbReference type="AlphaFoldDB" id="A0A0H2RM94"/>
<dbReference type="Pfam" id="PF01753">
    <property type="entry name" value="zf-MYND"/>
    <property type="match status" value="1"/>
</dbReference>
<dbReference type="InterPro" id="IPR046824">
    <property type="entry name" value="Mss51-like_C"/>
</dbReference>
<dbReference type="Gene3D" id="6.10.140.2220">
    <property type="match status" value="1"/>
</dbReference>
<evidence type="ECO:0000259" key="5">
    <source>
        <dbReference type="PROSITE" id="PS50865"/>
    </source>
</evidence>
<sequence>MNGVSIFTTDLAKYSSLAILGTACFVCQEIPDELMRCQKCKRMSYCSAACRAEDFESHEMICSLLQLAPTSTSSSKRREIFEREDPAHDLELDISLLFTAQDKTFREMMVERGNRVYTRAHRDLLLYEPRCAICLRSADDMRTLYDPEYNSLLHCPDCRAAFACSEDHRAQYRDEHSQQVENGEGLTECEMNKRAYEYSLEIVARGWTPMVTLWFPMRRRTEYSPLPSSWQEWFADPSNLSPPDSSQILNKIRTRQLSIPMSILHGMELFDKADADLSSLLTRTELEIVVLGAMEYELLFDGSACFEELLHNLPSVRRLILRFVGPNVRFGMIGPDGTLKEALDWDLCTLCKEKGVELKTSTHPDLYHEYVKERIAQAATGDGPAFEWPDIAVLFNSGLSLNYYKAEWSPTLDMLAESGVPTLCSSFLERESVEDESCLESHRCNIVIKRHKNPWRSEVLMKMVLTRKQFFTYNGFIQGFRGLKERG</sequence>
<dbReference type="PROSITE" id="PS01360">
    <property type="entry name" value="ZF_MYND_1"/>
    <property type="match status" value="1"/>
</dbReference>
<dbReference type="Pfam" id="PF20179">
    <property type="entry name" value="MSS51_C"/>
    <property type="match status" value="1"/>
</dbReference>
<dbReference type="STRING" id="27342.A0A0H2RM94"/>
<organism evidence="6 7">
    <name type="scientific">Schizopora paradoxa</name>
    <dbReference type="NCBI Taxonomy" id="27342"/>
    <lineage>
        <taxon>Eukaryota</taxon>
        <taxon>Fungi</taxon>
        <taxon>Dikarya</taxon>
        <taxon>Basidiomycota</taxon>
        <taxon>Agaricomycotina</taxon>
        <taxon>Agaricomycetes</taxon>
        <taxon>Hymenochaetales</taxon>
        <taxon>Schizoporaceae</taxon>
        <taxon>Schizopora</taxon>
    </lineage>
</organism>
<keyword evidence="1" id="KW-0479">Metal-binding</keyword>
<dbReference type="Proteomes" id="UP000053477">
    <property type="component" value="Unassembled WGS sequence"/>
</dbReference>
<evidence type="ECO:0000313" key="7">
    <source>
        <dbReference type="Proteomes" id="UP000053477"/>
    </source>
</evidence>
<dbReference type="EMBL" id="KQ086022">
    <property type="protein sequence ID" value="KLO10578.1"/>
    <property type="molecule type" value="Genomic_DNA"/>
</dbReference>
<proteinExistence type="predicted"/>
<evidence type="ECO:0000256" key="2">
    <source>
        <dbReference type="ARBA" id="ARBA00022771"/>
    </source>
</evidence>
<evidence type="ECO:0000256" key="4">
    <source>
        <dbReference type="PROSITE-ProRule" id="PRU00134"/>
    </source>
</evidence>
<evidence type="ECO:0000256" key="1">
    <source>
        <dbReference type="ARBA" id="ARBA00022723"/>
    </source>
</evidence>
<dbReference type="OrthoDB" id="432970at2759"/>
<gene>
    <name evidence="6" type="ORF">SCHPADRAFT_906729</name>
</gene>
<feature type="domain" description="MYND-type" evidence="5">
    <location>
        <begin position="24"/>
        <end position="62"/>
    </location>
</feature>
<dbReference type="PROSITE" id="PS50865">
    <property type="entry name" value="ZF_MYND_2"/>
    <property type="match status" value="1"/>
</dbReference>
<keyword evidence="3" id="KW-0862">Zinc</keyword>
<dbReference type="PANTHER" id="PTHR28069">
    <property type="entry name" value="GH20023P"/>
    <property type="match status" value="1"/>
</dbReference>
<accession>A0A0H2RM94</accession>
<reference evidence="6 7" key="1">
    <citation type="submission" date="2015-04" db="EMBL/GenBank/DDBJ databases">
        <title>Complete genome sequence of Schizopora paradoxa KUC8140, a cosmopolitan wood degrader in East Asia.</title>
        <authorList>
            <consortium name="DOE Joint Genome Institute"/>
            <person name="Min B."/>
            <person name="Park H."/>
            <person name="Jang Y."/>
            <person name="Kim J.-J."/>
            <person name="Kim K.H."/>
            <person name="Pangilinan J."/>
            <person name="Lipzen A."/>
            <person name="Riley R."/>
            <person name="Grigoriev I.V."/>
            <person name="Spatafora J.W."/>
            <person name="Choi I.-G."/>
        </authorList>
    </citation>
    <scope>NUCLEOTIDE SEQUENCE [LARGE SCALE GENOMIC DNA]</scope>
    <source>
        <strain evidence="6 7">KUC8140</strain>
    </source>
</reference>
<protein>
    <recommendedName>
        <fullName evidence="5">MYND-type domain-containing protein</fullName>
    </recommendedName>
</protein>
<dbReference type="SUPFAM" id="SSF144232">
    <property type="entry name" value="HIT/MYND zinc finger-like"/>
    <property type="match status" value="1"/>
</dbReference>
<dbReference type="GO" id="GO:0008270">
    <property type="term" value="F:zinc ion binding"/>
    <property type="evidence" value="ECO:0007669"/>
    <property type="project" value="UniProtKB-KW"/>
</dbReference>
<keyword evidence="2 4" id="KW-0863">Zinc-finger</keyword>
<evidence type="ECO:0000313" key="6">
    <source>
        <dbReference type="EMBL" id="KLO10578.1"/>
    </source>
</evidence>
<evidence type="ECO:0000256" key="3">
    <source>
        <dbReference type="ARBA" id="ARBA00022833"/>
    </source>
</evidence>
<dbReference type="InterPro" id="IPR002893">
    <property type="entry name" value="Znf_MYND"/>
</dbReference>